<reference evidence="3" key="1">
    <citation type="journal article" date="2017" name="Nature">
        <title>The genome of Chenopodium quinoa.</title>
        <authorList>
            <person name="Jarvis D.E."/>
            <person name="Ho Y.S."/>
            <person name="Lightfoot D.J."/>
            <person name="Schmoeckel S.M."/>
            <person name="Li B."/>
            <person name="Borm T.J.A."/>
            <person name="Ohyanagi H."/>
            <person name="Mineta K."/>
            <person name="Michell C.T."/>
            <person name="Saber N."/>
            <person name="Kharbatia N.M."/>
            <person name="Rupper R.R."/>
            <person name="Sharp A.R."/>
            <person name="Dally N."/>
            <person name="Boughton B.A."/>
            <person name="Woo Y.H."/>
            <person name="Gao G."/>
            <person name="Schijlen E.G.W.M."/>
            <person name="Guo X."/>
            <person name="Momin A.A."/>
            <person name="Negrao S."/>
            <person name="Al-Babili S."/>
            <person name="Gehring C."/>
            <person name="Roessner U."/>
            <person name="Jung C."/>
            <person name="Murphy K."/>
            <person name="Arold S.T."/>
            <person name="Gojobori T."/>
            <person name="van der Linden C.G."/>
            <person name="van Loo E.N."/>
            <person name="Jellen E.N."/>
            <person name="Maughan P.J."/>
            <person name="Tester M."/>
        </authorList>
    </citation>
    <scope>NUCLEOTIDE SEQUENCE [LARGE SCALE GENOMIC DNA]</scope>
    <source>
        <strain evidence="3">cv. PI 614886</strain>
    </source>
</reference>
<organism evidence="3 4">
    <name type="scientific">Chenopodium quinoa</name>
    <name type="common">Quinoa</name>
    <dbReference type="NCBI Taxonomy" id="63459"/>
    <lineage>
        <taxon>Eukaryota</taxon>
        <taxon>Viridiplantae</taxon>
        <taxon>Streptophyta</taxon>
        <taxon>Embryophyta</taxon>
        <taxon>Tracheophyta</taxon>
        <taxon>Spermatophyta</taxon>
        <taxon>Magnoliopsida</taxon>
        <taxon>eudicotyledons</taxon>
        <taxon>Gunneridae</taxon>
        <taxon>Pentapetalae</taxon>
        <taxon>Caryophyllales</taxon>
        <taxon>Chenopodiaceae</taxon>
        <taxon>Chenopodioideae</taxon>
        <taxon>Atripliceae</taxon>
        <taxon>Chenopodium</taxon>
    </lineage>
</organism>
<feature type="compositionally biased region" description="Polar residues" evidence="1">
    <location>
        <begin position="345"/>
        <end position="355"/>
    </location>
</feature>
<keyword evidence="4" id="KW-1185">Reference proteome</keyword>
<feature type="compositionally biased region" description="Basic and acidic residues" evidence="1">
    <location>
        <begin position="404"/>
        <end position="414"/>
    </location>
</feature>
<accession>A0A803N619</accession>
<dbReference type="InterPro" id="IPR012340">
    <property type="entry name" value="NA-bd_OB-fold"/>
</dbReference>
<sequence length="457" mass="51233">MTSFRGNYEIADAVVRNLDAQRRNTEDDIPFHLSLGSKTVIRSLDLKGETIYPIYQTLASIPSIPIDDDRHDILVLVLYVSEEPKRIVTSPNKETSARDLMVIDLSSDQPMKVCTWNDLAREQSESIVSNSDSFKVIGVTTLRPITRQGFSLESTMSTFILKDPQGDKAEALAEWYSVEEFSFLNIENSASTLPQEVFWLNVVTTDIEFERLRAYIGCSHCGKRTDLAVGTVYSCKACSRKDIHVAYRTTITFNVSDGTGSLELTAFTDVCDKLFRMPIQEIYEMKTMNKVLQWGLKGVYMVVEPTSATTEQDSSSNVVSSSESKKVVTETSIKTAEGEVIQKTLLKSTKHTNSADTKETPHRDDLIDSSQEEEDACVFAESLIAASDNNQDSAEDFSQKQKRSGNEAELDFHTPTKEVIDMAAQDTFAKMESMVTKRFNGIRSGFFRCEGRQGYRV</sequence>
<dbReference type="Gene3D" id="2.40.50.140">
    <property type="entry name" value="Nucleic acid-binding proteins"/>
    <property type="match status" value="2"/>
</dbReference>
<feature type="region of interest" description="Disordered" evidence="1">
    <location>
        <begin position="345"/>
        <end position="371"/>
    </location>
</feature>
<dbReference type="SUPFAM" id="SSF50249">
    <property type="entry name" value="Nucleic acid-binding proteins"/>
    <property type="match status" value="2"/>
</dbReference>
<feature type="compositionally biased region" description="Basic and acidic residues" evidence="1">
    <location>
        <begin position="356"/>
        <end position="366"/>
    </location>
</feature>
<evidence type="ECO:0000313" key="4">
    <source>
        <dbReference type="Proteomes" id="UP000596660"/>
    </source>
</evidence>
<evidence type="ECO:0000313" key="3">
    <source>
        <dbReference type="EnsemblPlants" id="AUR62041042-RA:cds"/>
    </source>
</evidence>
<name>A0A803N619_CHEQI</name>
<feature type="region of interest" description="Disordered" evidence="1">
    <location>
        <begin position="389"/>
        <end position="414"/>
    </location>
</feature>
<evidence type="ECO:0000256" key="1">
    <source>
        <dbReference type="SAM" id="MobiDB-lite"/>
    </source>
</evidence>
<reference evidence="3" key="2">
    <citation type="submission" date="2021-03" db="UniProtKB">
        <authorList>
            <consortium name="EnsemblPlants"/>
        </authorList>
    </citation>
    <scope>IDENTIFICATION</scope>
</reference>
<dbReference type="AlphaFoldDB" id="A0A803N619"/>
<dbReference type="Proteomes" id="UP000596660">
    <property type="component" value="Unplaced"/>
</dbReference>
<dbReference type="EnsemblPlants" id="AUR62041042-RA">
    <property type="protein sequence ID" value="AUR62041042-RA:cds"/>
    <property type="gene ID" value="AUR62041042"/>
</dbReference>
<proteinExistence type="predicted"/>
<dbReference type="Gramene" id="AUR62041042-RA">
    <property type="protein sequence ID" value="AUR62041042-RA:cds"/>
    <property type="gene ID" value="AUR62041042"/>
</dbReference>
<dbReference type="Pfam" id="PF08646">
    <property type="entry name" value="Rep_fac-A_C"/>
    <property type="match status" value="1"/>
</dbReference>
<feature type="domain" description="Replication factor A C-terminal" evidence="2">
    <location>
        <begin position="213"/>
        <end position="289"/>
    </location>
</feature>
<evidence type="ECO:0000259" key="2">
    <source>
        <dbReference type="Pfam" id="PF08646"/>
    </source>
</evidence>
<protein>
    <recommendedName>
        <fullName evidence="2">Replication factor A C-terminal domain-containing protein</fullName>
    </recommendedName>
</protein>
<dbReference type="InterPro" id="IPR013955">
    <property type="entry name" value="Rep_factor-A_C"/>
</dbReference>